<dbReference type="PANTHER" id="PTHR33988:SF2">
    <property type="entry name" value="ENDORIBONUCLEASE MAZF"/>
    <property type="match status" value="1"/>
</dbReference>
<dbReference type="RefSeq" id="WP_022766209.1">
    <property type="nucleotide sequence ID" value="NZ_FOXO01000003.1"/>
</dbReference>
<dbReference type="EMBL" id="FOXO01000003">
    <property type="protein sequence ID" value="SFP54289.1"/>
    <property type="molecule type" value="Genomic_DNA"/>
</dbReference>
<reference evidence="4" key="1">
    <citation type="submission" date="2016-10" db="EMBL/GenBank/DDBJ databases">
        <authorList>
            <person name="Varghese N."/>
            <person name="Submissions S."/>
        </authorList>
    </citation>
    <scope>NUCLEOTIDE SEQUENCE [LARGE SCALE GENOMIC DNA]</scope>
    <source>
        <strain evidence="4">P18</strain>
    </source>
</reference>
<dbReference type="InterPro" id="IPR011067">
    <property type="entry name" value="Plasmid_toxin/cell-grow_inhib"/>
</dbReference>
<keyword evidence="2" id="KW-1277">Toxin-antitoxin system</keyword>
<dbReference type="Gene3D" id="2.30.30.110">
    <property type="match status" value="1"/>
</dbReference>
<dbReference type="Pfam" id="PF09035">
    <property type="entry name" value="Tn916-Xis"/>
    <property type="match status" value="1"/>
</dbReference>
<organism evidence="3 4">
    <name type="scientific">Butyrivibrio proteoclasticus</name>
    <dbReference type="NCBI Taxonomy" id="43305"/>
    <lineage>
        <taxon>Bacteria</taxon>
        <taxon>Bacillati</taxon>
        <taxon>Bacillota</taxon>
        <taxon>Clostridia</taxon>
        <taxon>Lachnospirales</taxon>
        <taxon>Lachnospiraceae</taxon>
        <taxon>Butyrivibrio</taxon>
    </lineage>
</organism>
<dbReference type="GO" id="GO:0003677">
    <property type="term" value="F:DNA binding"/>
    <property type="evidence" value="ECO:0007669"/>
    <property type="project" value="InterPro"/>
</dbReference>
<evidence type="ECO:0000256" key="2">
    <source>
        <dbReference type="ARBA" id="ARBA00022649"/>
    </source>
</evidence>
<dbReference type="AlphaFoldDB" id="A0A1I5R6Z1"/>
<dbReference type="Gene3D" id="3.90.105.50">
    <property type="match status" value="1"/>
</dbReference>
<dbReference type="GO" id="GO:0006402">
    <property type="term" value="P:mRNA catabolic process"/>
    <property type="evidence" value="ECO:0007669"/>
    <property type="project" value="TreeGrafter"/>
</dbReference>
<dbReference type="InterPro" id="IPR015122">
    <property type="entry name" value="Tn916-Xis"/>
</dbReference>
<keyword evidence="4" id="KW-1185">Reference proteome</keyword>
<dbReference type="InterPro" id="IPR038148">
    <property type="entry name" value="Tn1545/Tn916_Xis"/>
</dbReference>
<proteinExistence type="inferred from homology"/>
<dbReference type="OrthoDB" id="9808744at2"/>
<dbReference type="GO" id="GO:0016075">
    <property type="term" value="P:rRNA catabolic process"/>
    <property type="evidence" value="ECO:0007669"/>
    <property type="project" value="TreeGrafter"/>
</dbReference>
<accession>A0A1I5R6Z1</accession>
<protein>
    <submittedName>
        <fullName evidence="3">DNA binding domain-containing protein, excisionase family</fullName>
    </submittedName>
</protein>
<dbReference type="InterPro" id="IPR003477">
    <property type="entry name" value="PemK-like"/>
</dbReference>
<evidence type="ECO:0000313" key="3">
    <source>
        <dbReference type="EMBL" id="SFP54289.1"/>
    </source>
</evidence>
<comment type="similarity">
    <text evidence="1">Belongs to the PemK/MazF family.</text>
</comment>
<dbReference type="Proteomes" id="UP000182624">
    <property type="component" value="Unassembled WGS sequence"/>
</dbReference>
<name>A0A1I5R6Z1_9FIRM</name>
<evidence type="ECO:0000313" key="4">
    <source>
        <dbReference type="Proteomes" id="UP000182624"/>
    </source>
</evidence>
<dbReference type="SUPFAM" id="SSF50118">
    <property type="entry name" value="Cell growth inhibitor/plasmid maintenance toxic component"/>
    <property type="match status" value="1"/>
</dbReference>
<dbReference type="GO" id="GO:0004521">
    <property type="term" value="F:RNA endonuclease activity"/>
    <property type="evidence" value="ECO:0007669"/>
    <property type="project" value="TreeGrafter"/>
</dbReference>
<evidence type="ECO:0000256" key="1">
    <source>
        <dbReference type="ARBA" id="ARBA00007521"/>
    </source>
</evidence>
<dbReference type="Pfam" id="PF02452">
    <property type="entry name" value="PemK_toxin"/>
    <property type="match status" value="1"/>
</dbReference>
<dbReference type="PANTHER" id="PTHR33988">
    <property type="entry name" value="ENDORIBONUCLEASE MAZF-RELATED"/>
    <property type="match status" value="1"/>
</dbReference>
<gene>
    <name evidence="3" type="ORF">SAMN04487928_103160</name>
</gene>
<sequence>MREVLRGDIYLADLGENIGSVQRGERPVVIVQNNKGNKYSPTITVIPVTTKIHRSKGFPTHVLLDHIGGLDEESASMAEQITTISRSKLIRYIGSLPEDFMKARINKSIRIQLGLDKIEKTAKKDLIKSDPSGVPIWHKTSMTVEEASEYSNIGINRIRELCKDPLIKISFQVGRKILIKREAFDEYLNNVELI</sequence>